<evidence type="ECO:0000259" key="2">
    <source>
        <dbReference type="Pfam" id="PF01970"/>
    </source>
</evidence>
<feature type="transmembrane region" description="Helical" evidence="1">
    <location>
        <begin position="195"/>
        <end position="215"/>
    </location>
</feature>
<sequence precursor="true">MLSEVIANILTTQTIIAIIGAAIFGMFMGAIPGLTATMATALLVPVTFFLDPVPAIATMITAVAVAIFAGDIPGCLLRMPGTPASAAYTDEAYQMALKGDAKKALGIGLLSSSFGGLFATAVLVFVAPSLAEFAVRFSSAEYFWLVVLGLSCAAGIGASDPLKGLAMLMLGLAVSMVGMNNNAGIPRFTFGEMALLDGVSLIPMMVGMFGISEILRYASNSKRDFGDPIRSTGSAIRTSAAIIARYPVQLLRGSALGTVVGALPGAGADIAAWMSMGISKSRSKTPAKFGSGHPEGLVEAGAANNSSLASAWIPALVFGIPGDSITAIVIGVLYMKNLNPGPELFTTNAPQLYSLFAIFVIANLIMIPVGWAAIHGGSFITRIPRRIIMPCILLFCILGSYSINNSTFDIAIMLFFGVLAYFLEEAGFPIAPAILGVVLGPMLENYFVTTMTSSGGDIFAFVSRPLAAVIALLLVSVWSIPLIWRLRQKGSASITRS</sequence>
<feature type="transmembrane region" description="Helical" evidence="1">
    <location>
        <begin position="142"/>
        <end position="158"/>
    </location>
</feature>
<dbReference type="AlphaFoldDB" id="Q11B92"/>
<feature type="transmembrane region" description="Helical" evidence="1">
    <location>
        <begin position="6"/>
        <end position="24"/>
    </location>
</feature>
<organism evidence="3">
    <name type="scientific">Chelativorans sp. (strain BNC1)</name>
    <dbReference type="NCBI Taxonomy" id="266779"/>
    <lineage>
        <taxon>Bacteria</taxon>
        <taxon>Pseudomonadati</taxon>
        <taxon>Pseudomonadota</taxon>
        <taxon>Alphaproteobacteria</taxon>
        <taxon>Hyphomicrobiales</taxon>
        <taxon>Phyllobacteriaceae</taxon>
        <taxon>Chelativorans</taxon>
    </lineage>
</organism>
<feature type="transmembrane region" description="Helical" evidence="1">
    <location>
        <begin position="104"/>
        <end position="130"/>
    </location>
</feature>
<dbReference type="PANTHER" id="PTHR35342:SF5">
    <property type="entry name" value="TRICARBOXYLIC TRANSPORT PROTEIN"/>
    <property type="match status" value="1"/>
</dbReference>
<keyword evidence="1" id="KW-0472">Membrane</keyword>
<dbReference type="EMBL" id="CP000390">
    <property type="protein sequence ID" value="ABG65333.1"/>
    <property type="molecule type" value="Genomic_DNA"/>
</dbReference>
<dbReference type="OrthoDB" id="9806425at2"/>
<dbReference type="STRING" id="266779.Meso_3966"/>
<gene>
    <name evidence="3" type="ordered locus">Meso_3966</name>
</gene>
<feature type="transmembrane region" description="Helical" evidence="1">
    <location>
        <begin position="355"/>
        <end position="374"/>
    </location>
</feature>
<feature type="transmembrane region" description="Helical" evidence="1">
    <location>
        <begin position="386"/>
        <end position="401"/>
    </location>
</feature>
<dbReference type="HOGENOM" id="CLU_022936_2_0_5"/>
<feature type="transmembrane region" description="Helical" evidence="1">
    <location>
        <begin position="165"/>
        <end position="183"/>
    </location>
</feature>
<feature type="domain" description="DUF112" evidence="2">
    <location>
        <begin position="16"/>
        <end position="435"/>
    </location>
</feature>
<protein>
    <recommendedName>
        <fullName evidence="2">DUF112 domain-containing protein</fullName>
    </recommendedName>
</protein>
<proteinExistence type="predicted"/>
<feature type="transmembrane region" description="Helical" evidence="1">
    <location>
        <begin position="311"/>
        <end position="335"/>
    </location>
</feature>
<dbReference type="KEGG" id="mes:Meso_3966"/>
<dbReference type="eggNOG" id="COG3333">
    <property type="taxonomic scope" value="Bacteria"/>
</dbReference>
<keyword evidence="1" id="KW-1133">Transmembrane helix</keyword>
<evidence type="ECO:0000256" key="1">
    <source>
        <dbReference type="SAM" id="Phobius"/>
    </source>
</evidence>
<name>Q11B92_CHESB</name>
<evidence type="ECO:0000313" key="3">
    <source>
        <dbReference type="EMBL" id="ABG65333.1"/>
    </source>
</evidence>
<keyword evidence="1" id="KW-0812">Transmembrane</keyword>
<dbReference type="InterPro" id="IPR002823">
    <property type="entry name" value="DUF112_TM"/>
</dbReference>
<dbReference type="Pfam" id="PF01970">
    <property type="entry name" value="TctA"/>
    <property type="match status" value="1"/>
</dbReference>
<feature type="transmembrane region" description="Helical" evidence="1">
    <location>
        <begin position="468"/>
        <end position="486"/>
    </location>
</feature>
<accession>Q11B92</accession>
<reference evidence="3" key="1">
    <citation type="submission" date="2006-06" db="EMBL/GenBank/DDBJ databases">
        <title>Complete sequence of chromosome of Chelativorans sp. BNC1.</title>
        <authorList>
            <consortium name="US DOE Joint Genome Institute"/>
            <person name="Copeland A."/>
            <person name="Lucas S."/>
            <person name="Lapidus A."/>
            <person name="Barry K."/>
            <person name="Detter J.C."/>
            <person name="Glavina del Rio T."/>
            <person name="Hammon N."/>
            <person name="Israni S."/>
            <person name="Dalin E."/>
            <person name="Tice H."/>
            <person name="Pitluck S."/>
            <person name="Chertkov O."/>
            <person name="Brettin T."/>
            <person name="Bruce D."/>
            <person name="Han C."/>
            <person name="Tapia R."/>
            <person name="Gilna P."/>
            <person name="Schmutz J."/>
            <person name="Larimer F."/>
            <person name="Land M."/>
            <person name="Hauser L."/>
            <person name="Kyrpides N."/>
            <person name="Mikhailova N."/>
            <person name="Richardson P."/>
        </authorList>
    </citation>
    <scope>NUCLEOTIDE SEQUENCE</scope>
    <source>
        <strain evidence="3">BNC1</strain>
    </source>
</reference>
<dbReference type="PANTHER" id="PTHR35342">
    <property type="entry name" value="TRICARBOXYLIC TRANSPORT PROTEIN"/>
    <property type="match status" value="1"/>
</dbReference>
<feature type="transmembrane region" description="Helical" evidence="1">
    <location>
        <begin position="56"/>
        <end position="77"/>
    </location>
</feature>